<dbReference type="Proteomes" id="UP001595528">
    <property type="component" value="Unassembled WGS sequence"/>
</dbReference>
<organism evidence="1 2">
    <name type="scientific">Marinibaculum pumilum</name>
    <dbReference type="NCBI Taxonomy" id="1766165"/>
    <lineage>
        <taxon>Bacteria</taxon>
        <taxon>Pseudomonadati</taxon>
        <taxon>Pseudomonadota</taxon>
        <taxon>Alphaproteobacteria</taxon>
        <taxon>Rhodospirillales</taxon>
        <taxon>Rhodospirillaceae</taxon>
        <taxon>Marinibaculum</taxon>
    </lineage>
</organism>
<gene>
    <name evidence="1" type="ORF">ACFOGJ_24290</name>
</gene>
<protein>
    <submittedName>
        <fullName evidence="1">Uncharacterized protein</fullName>
    </submittedName>
</protein>
<accession>A0ABV7L7L0</accession>
<sequence length="142" mass="15741">MNFSRACDAVFAAATMPDGYTGQRALVAFALVDGRVYTVTEAGCFWSGIDAQEIGGALTLLRAREARRQIQDLRAAVDWYPLLRILDGPTEAEIEIMVEKAIDNADRRYACGDCSRGEYEQRIRQIDRAAKAALARRPRKAA</sequence>
<dbReference type="RefSeq" id="WP_379905525.1">
    <property type="nucleotide sequence ID" value="NZ_JBHRTR010000045.1"/>
</dbReference>
<dbReference type="EMBL" id="JBHRTR010000045">
    <property type="protein sequence ID" value="MFC3230391.1"/>
    <property type="molecule type" value="Genomic_DNA"/>
</dbReference>
<reference evidence="2" key="1">
    <citation type="journal article" date="2019" name="Int. J. Syst. Evol. Microbiol.">
        <title>The Global Catalogue of Microorganisms (GCM) 10K type strain sequencing project: providing services to taxonomists for standard genome sequencing and annotation.</title>
        <authorList>
            <consortium name="The Broad Institute Genomics Platform"/>
            <consortium name="The Broad Institute Genome Sequencing Center for Infectious Disease"/>
            <person name="Wu L."/>
            <person name="Ma J."/>
        </authorList>
    </citation>
    <scope>NUCLEOTIDE SEQUENCE [LARGE SCALE GENOMIC DNA]</scope>
    <source>
        <strain evidence="2">KCTC 42964</strain>
    </source>
</reference>
<comment type="caution">
    <text evidence="1">The sequence shown here is derived from an EMBL/GenBank/DDBJ whole genome shotgun (WGS) entry which is preliminary data.</text>
</comment>
<evidence type="ECO:0000313" key="1">
    <source>
        <dbReference type="EMBL" id="MFC3230391.1"/>
    </source>
</evidence>
<name>A0ABV7L7L0_9PROT</name>
<evidence type="ECO:0000313" key="2">
    <source>
        <dbReference type="Proteomes" id="UP001595528"/>
    </source>
</evidence>
<keyword evidence="2" id="KW-1185">Reference proteome</keyword>
<proteinExistence type="predicted"/>